<evidence type="ECO:0000256" key="3">
    <source>
        <dbReference type="ARBA" id="ARBA00012438"/>
    </source>
</evidence>
<dbReference type="OrthoDB" id="9813151at2"/>
<dbReference type="InterPro" id="IPR003660">
    <property type="entry name" value="HAMP_dom"/>
</dbReference>
<evidence type="ECO:0000256" key="9">
    <source>
        <dbReference type="ARBA" id="ARBA00022777"/>
    </source>
</evidence>
<sequence length="470" mass="53840">MEQSLSKDIRKLYTKSILWTIIMTVLTIIAFSVLIAYLMREITPANHAENTAIEASLEMKENTPRYLDDNEFLEKQHTLQNKGVYLSEFSMDGTMISGHESLNSFFQDKSIPEFINTTVSSDGYYHKILPINRDEEIVGIWVYSYQLKAMFSSEYYRYIMLGIVFLMFLSPIIYFIIFSRYYINKLYQTIKNPLEELMEASHKISEKDLDFNLEYDSTNEIGELSRSFRQMQGELKKSLYENWKKDSDWAVMMSSLSHDLKTPITLIGLGSESLTNDQSLSEEQKMNVDIIARNVAKANRLLANMNIAGSMRNPTAIKDETTLFEIINEIESDFKSLIKEKSINYSFKSTADKNITVPYLKTGRVLQNVFSNAVQYTPDGGEIIFTISQSNKQLLLAIENSGDGVKKENWVNIFKKHYREDPSRSNSQGNSGLGLYISKEIIESLGGTLEITNPVKLCGARFEIVLPLEK</sequence>
<dbReference type="SMART" id="SM00304">
    <property type="entry name" value="HAMP"/>
    <property type="match status" value="1"/>
</dbReference>
<dbReference type="InterPro" id="IPR003594">
    <property type="entry name" value="HATPase_dom"/>
</dbReference>
<dbReference type="CDD" id="cd00082">
    <property type="entry name" value="HisKA"/>
    <property type="match status" value="1"/>
</dbReference>
<dbReference type="PANTHER" id="PTHR45528:SF1">
    <property type="entry name" value="SENSOR HISTIDINE KINASE CPXA"/>
    <property type="match status" value="1"/>
</dbReference>
<comment type="subcellular location">
    <subcellularLocation>
        <location evidence="2">Cell membrane</location>
        <topology evidence="2">Multi-pass membrane protein</topology>
    </subcellularLocation>
</comment>
<evidence type="ECO:0000256" key="10">
    <source>
        <dbReference type="ARBA" id="ARBA00022840"/>
    </source>
</evidence>
<dbReference type="InterPro" id="IPR050398">
    <property type="entry name" value="HssS/ArlS-like"/>
</dbReference>
<protein>
    <recommendedName>
        <fullName evidence="3">histidine kinase</fullName>
        <ecNumber evidence="3">2.7.13.3</ecNumber>
    </recommendedName>
</protein>
<evidence type="ECO:0000259" key="15">
    <source>
        <dbReference type="PROSITE" id="PS50109"/>
    </source>
</evidence>
<evidence type="ECO:0000256" key="6">
    <source>
        <dbReference type="ARBA" id="ARBA00022679"/>
    </source>
</evidence>
<feature type="transmembrane region" description="Helical" evidence="14">
    <location>
        <begin position="158"/>
        <end position="183"/>
    </location>
</feature>
<dbReference type="PROSITE" id="PS50885">
    <property type="entry name" value="HAMP"/>
    <property type="match status" value="1"/>
</dbReference>
<evidence type="ECO:0000256" key="12">
    <source>
        <dbReference type="ARBA" id="ARBA00023012"/>
    </source>
</evidence>
<keyword evidence="8" id="KW-0547">Nucleotide-binding</keyword>
<evidence type="ECO:0000256" key="14">
    <source>
        <dbReference type="SAM" id="Phobius"/>
    </source>
</evidence>
<dbReference type="EC" id="2.7.13.3" evidence="3"/>
<feature type="transmembrane region" description="Helical" evidence="14">
    <location>
        <begin position="16"/>
        <end position="38"/>
    </location>
</feature>
<reference evidence="17 18" key="1">
    <citation type="submission" date="2018-10" db="EMBL/GenBank/DDBJ databases">
        <title>Oceanobacillus sp. YLB-02 draft genome.</title>
        <authorList>
            <person name="Yu L."/>
        </authorList>
    </citation>
    <scope>NUCLEOTIDE SEQUENCE [LARGE SCALE GENOMIC DNA]</scope>
    <source>
        <strain evidence="17 18">YLB-02</strain>
    </source>
</reference>
<keyword evidence="11 14" id="KW-1133">Transmembrane helix</keyword>
<keyword evidence="7 14" id="KW-0812">Transmembrane</keyword>
<dbReference type="EMBL" id="RCHR01000013">
    <property type="protein sequence ID" value="RLL40115.1"/>
    <property type="molecule type" value="Genomic_DNA"/>
</dbReference>
<dbReference type="SUPFAM" id="SSF158472">
    <property type="entry name" value="HAMP domain-like"/>
    <property type="match status" value="1"/>
</dbReference>
<organism evidence="17 18">
    <name type="scientific">Oceanobacillus piezotolerans</name>
    <dbReference type="NCBI Taxonomy" id="2448030"/>
    <lineage>
        <taxon>Bacteria</taxon>
        <taxon>Bacillati</taxon>
        <taxon>Bacillota</taxon>
        <taxon>Bacilli</taxon>
        <taxon>Bacillales</taxon>
        <taxon>Bacillaceae</taxon>
        <taxon>Oceanobacillus</taxon>
    </lineage>
</organism>
<feature type="domain" description="Histidine kinase" evidence="15">
    <location>
        <begin position="255"/>
        <end position="470"/>
    </location>
</feature>
<evidence type="ECO:0000256" key="2">
    <source>
        <dbReference type="ARBA" id="ARBA00004651"/>
    </source>
</evidence>
<evidence type="ECO:0000256" key="13">
    <source>
        <dbReference type="ARBA" id="ARBA00023136"/>
    </source>
</evidence>
<dbReference type="GO" id="GO:0005886">
    <property type="term" value="C:plasma membrane"/>
    <property type="evidence" value="ECO:0007669"/>
    <property type="project" value="UniProtKB-SubCell"/>
</dbReference>
<comment type="caution">
    <text evidence="17">The sequence shown here is derived from an EMBL/GenBank/DDBJ whole genome shotgun (WGS) entry which is preliminary data.</text>
</comment>
<evidence type="ECO:0000256" key="5">
    <source>
        <dbReference type="ARBA" id="ARBA00022553"/>
    </source>
</evidence>
<proteinExistence type="predicted"/>
<dbReference type="InterPro" id="IPR036890">
    <property type="entry name" value="HATPase_C_sf"/>
</dbReference>
<keyword evidence="12" id="KW-0902">Two-component regulatory system</keyword>
<gene>
    <name evidence="17" type="ORF">D8M04_19430</name>
</gene>
<dbReference type="InterPro" id="IPR004358">
    <property type="entry name" value="Sig_transdc_His_kin-like_C"/>
</dbReference>
<evidence type="ECO:0000259" key="16">
    <source>
        <dbReference type="PROSITE" id="PS50885"/>
    </source>
</evidence>
<keyword evidence="18" id="KW-1185">Reference proteome</keyword>
<dbReference type="Pfam" id="PF00512">
    <property type="entry name" value="HisKA"/>
    <property type="match status" value="1"/>
</dbReference>
<comment type="catalytic activity">
    <reaction evidence="1">
        <text>ATP + protein L-histidine = ADP + protein N-phospho-L-histidine.</text>
        <dbReference type="EC" id="2.7.13.3"/>
    </reaction>
</comment>
<keyword evidence="10" id="KW-0067">ATP-binding</keyword>
<dbReference type="Gene3D" id="6.10.340.10">
    <property type="match status" value="1"/>
</dbReference>
<evidence type="ECO:0000313" key="17">
    <source>
        <dbReference type="EMBL" id="RLL40115.1"/>
    </source>
</evidence>
<dbReference type="SUPFAM" id="SSF55874">
    <property type="entry name" value="ATPase domain of HSP90 chaperone/DNA topoisomerase II/histidine kinase"/>
    <property type="match status" value="1"/>
</dbReference>
<evidence type="ECO:0000256" key="7">
    <source>
        <dbReference type="ARBA" id="ARBA00022692"/>
    </source>
</evidence>
<evidence type="ECO:0000256" key="1">
    <source>
        <dbReference type="ARBA" id="ARBA00000085"/>
    </source>
</evidence>
<feature type="domain" description="HAMP" evidence="16">
    <location>
        <begin position="188"/>
        <end position="240"/>
    </location>
</feature>
<dbReference type="InterPro" id="IPR036097">
    <property type="entry name" value="HisK_dim/P_sf"/>
</dbReference>
<dbReference type="InterPro" id="IPR005467">
    <property type="entry name" value="His_kinase_dom"/>
</dbReference>
<dbReference type="SMART" id="SM00388">
    <property type="entry name" value="HisKA"/>
    <property type="match status" value="1"/>
</dbReference>
<dbReference type="GO" id="GO:0000155">
    <property type="term" value="F:phosphorelay sensor kinase activity"/>
    <property type="evidence" value="ECO:0007669"/>
    <property type="project" value="InterPro"/>
</dbReference>
<dbReference type="SUPFAM" id="SSF47384">
    <property type="entry name" value="Homodimeric domain of signal transducing histidine kinase"/>
    <property type="match status" value="1"/>
</dbReference>
<dbReference type="GO" id="GO:0005524">
    <property type="term" value="F:ATP binding"/>
    <property type="evidence" value="ECO:0007669"/>
    <property type="project" value="UniProtKB-KW"/>
</dbReference>
<dbReference type="Gene3D" id="1.10.287.130">
    <property type="match status" value="1"/>
</dbReference>
<accession>A0A498D140</accession>
<dbReference type="AlphaFoldDB" id="A0A498D140"/>
<dbReference type="Pfam" id="PF00672">
    <property type="entry name" value="HAMP"/>
    <property type="match status" value="1"/>
</dbReference>
<dbReference type="RefSeq" id="WP_121525074.1">
    <property type="nucleotide sequence ID" value="NZ_RCHR01000013.1"/>
</dbReference>
<name>A0A498D140_9BACI</name>
<keyword evidence="13 14" id="KW-0472">Membrane</keyword>
<dbReference type="Proteomes" id="UP000270219">
    <property type="component" value="Unassembled WGS sequence"/>
</dbReference>
<keyword evidence="4" id="KW-1003">Cell membrane</keyword>
<keyword evidence="9 17" id="KW-0418">Kinase</keyword>
<dbReference type="PANTHER" id="PTHR45528">
    <property type="entry name" value="SENSOR HISTIDINE KINASE CPXA"/>
    <property type="match status" value="1"/>
</dbReference>
<dbReference type="InterPro" id="IPR003661">
    <property type="entry name" value="HisK_dim/P_dom"/>
</dbReference>
<evidence type="ECO:0000256" key="8">
    <source>
        <dbReference type="ARBA" id="ARBA00022741"/>
    </source>
</evidence>
<dbReference type="PROSITE" id="PS50109">
    <property type="entry name" value="HIS_KIN"/>
    <property type="match status" value="1"/>
</dbReference>
<evidence type="ECO:0000256" key="11">
    <source>
        <dbReference type="ARBA" id="ARBA00022989"/>
    </source>
</evidence>
<dbReference type="CDD" id="cd06225">
    <property type="entry name" value="HAMP"/>
    <property type="match status" value="1"/>
</dbReference>
<dbReference type="Gene3D" id="3.30.565.10">
    <property type="entry name" value="Histidine kinase-like ATPase, C-terminal domain"/>
    <property type="match status" value="1"/>
</dbReference>
<evidence type="ECO:0000256" key="4">
    <source>
        <dbReference type="ARBA" id="ARBA00022475"/>
    </source>
</evidence>
<dbReference type="SMART" id="SM00387">
    <property type="entry name" value="HATPase_c"/>
    <property type="match status" value="1"/>
</dbReference>
<keyword evidence="6" id="KW-0808">Transferase</keyword>
<evidence type="ECO:0000313" key="18">
    <source>
        <dbReference type="Proteomes" id="UP000270219"/>
    </source>
</evidence>
<dbReference type="PRINTS" id="PR00344">
    <property type="entry name" value="BCTRLSENSOR"/>
</dbReference>
<dbReference type="Pfam" id="PF02518">
    <property type="entry name" value="HATPase_c"/>
    <property type="match status" value="1"/>
</dbReference>
<keyword evidence="5" id="KW-0597">Phosphoprotein</keyword>